<dbReference type="GO" id="GO:0031966">
    <property type="term" value="C:mitochondrial membrane"/>
    <property type="evidence" value="ECO:0007669"/>
    <property type="project" value="UniProtKB-SubCell"/>
</dbReference>
<dbReference type="InterPro" id="IPR003918">
    <property type="entry name" value="NADH_UbQ_OxRdtase"/>
</dbReference>
<keyword evidence="12 16" id="KW-0830">Ubiquinone</keyword>
<dbReference type="Pfam" id="PF01059">
    <property type="entry name" value="Oxidored_q5_N"/>
    <property type="match status" value="1"/>
</dbReference>
<keyword evidence="17" id="KW-0732">Signal</keyword>
<evidence type="ECO:0000256" key="12">
    <source>
        <dbReference type="ARBA" id="ARBA00023075"/>
    </source>
</evidence>
<feature type="transmembrane region" description="Helical" evidence="16">
    <location>
        <begin position="114"/>
        <end position="136"/>
    </location>
</feature>
<dbReference type="InterPro" id="IPR000260">
    <property type="entry name" value="NADH4_N"/>
</dbReference>
<feature type="transmembrane region" description="Helical" evidence="16">
    <location>
        <begin position="338"/>
        <end position="357"/>
    </location>
</feature>
<protein>
    <recommendedName>
        <fullName evidence="4 16">NADH-ubiquinone oxidoreductase chain 4</fullName>
        <ecNumber evidence="3 16">7.1.1.2</ecNumber>
    </recommendedName>
</protein>
<keyword evidence="8" id="KW-1278">Translocase</keyword>
<dbReference type="PANTHER" id="PTHR43507">
    <property type="entry name" value="NADH-UBIQUINONE OXIDOREDUCTASE CHAIN 4"/>
    <property type="match status" value="1"/>
</dbReference>
<dbReference type="EMBL" id="FJ976040">
    <property type="protein sequence ID" value="ACR00036.1"/>
    <property type="molecule type" value="Genomic_DNA"/>
</dbReference>
<feature type="transmembrane region" description="Helical" evidence="16">
    <location>
        <begin position="246"/>
        <end position="269"/>
    </location>
</feature>
<evidence type="ECO:0000256" key="10">
    <source>
        <dbReference type="ARBA" id="ARBA00022989"/>
    </source>
</evidence>
<evidence type="ECO:0000256" key="3">
    <source>
        <dbReference type="ARBA" id="ARBA00012944"/>
    </source>
</evidence>
<dbReference type="Pfam" id="PF00361">
    <property type="entry name" value="Proton_antipo_M"/>
    <property type="match status" value="1"/>
</dbReference>
<comment type="subcellular location">
    <subcellularLocation>
        <location evidence="1 16">Mitochondrion membrane</location>
        <topology evidence="1 16">Multi-pass membrane protein</topology>
    </subcellularLocation>
</comment>
<comment type="similarity">
    <text evidence="2 16">Belongs to the complex I subunit 4 family.</text>
</comment>
<feature type="chain" id="PRO_5003518894" description="NADH-ubiquinone oxidoreductase chain 4" evidence="17">
    <location>
        <begin position="20"/>
        <end position="455"/>
    </location>
</feature>
<keyword evidence="7 16" id="KW-0812">Transmembrane</keyword>
<keyword evidence="6 16" id="KW-0679">Respiratory chain</keyword>
<keyword evidence="10 16" id="KW-1133">Transmembrane helix</keyword>
<evidence type="ECO:0000256" key="1">
    <source>
        <dbReference type="ARBA" id="ARBA00004225"/>
    </source>
</evidence>
<dbReference type="GO" id="GO:0008137">
    <property type="term" value="F:NADH dehydrogenase (ubiquinone) activity"/>
    <property type="evidence" value="ECO:0007669"/>
    <property type="project" value="UniProtKB-UniRule"/>
</dbReference>
<dbReference type="GO" id="GO:0048039">
    <property type="term" value="F:ubiquinone binding"/>
    <property type="evidence" value="ECO:0007669"/>
    <property type="project" value="TreeGrafter"/>
</dbReference>
<feature type="domain" description="NADH:ubiquinone oxidoreductase chain 4 N-terminal" evidence="19">
    <location>
        <begin position="1"/>
        <end position="107"/>
    </location>
</feature>
<evidence type="ECO:0000256" key="11">
    <source>
        <dbReference type="ARBA" id="ARBA00023027"/>
    </source>
</evidence>
<geneLocation type="mitochondrion" evidence="20"/>
<feature type="domain" description="NADH:quinone oxidoreductase/Mrp antiporter transmembrane" evidence="18">
    <location>
        <begin position="110"/>
        <end position="395"/>
    </location>
</feature>
<evidence type="ECO:0000256" key="8">
    <source>
        <dbReference type="ARBA" id="ARBA00022967"/>
    </source>
</evidence>
<keyword evidence="14 16" id="KW-0472">Membrane</keyword>
<evidence type="ECO:0000256" key="14">
    <source>
        <dbReference type="ARBA" id="ARBA00023136"/>
    </source>
</evidence>
<feature type="transmembrane region" description="Helical" evidence="16">
    <location>
        <begin position="91"/>
        <end position="108"/>
    </location>
</feature>
<evidence type="ECO:0000256" key="5">
    <source>
        <dbReference type="ARBA" id="ARBA00022448"/>
    </source>
</evidence>
<dbReference type="GO" id="GO:0042773">
    <property type="term" value="P:ATP synthesis coupled electron transport"/>
    <property type="evidence" value="ECO:0007669"/>
    <property type="project" value="InterPro"/>
</dbReference>
<feature type="transmembrane region" description="Helical" evidence="16">
    <location>
        <begin position="428"/>
        <end position="445"/>
    </location>
</feature>
<name>G8XXJ5_PECGU</name>
<dbReference type="AlphaFoldDB" id="G8XXJ5"/>
<feature type="transmembrane region" description="Helical" evidence="16">
    <location>
        <begin position="217"/>
        <end position="240"/>
    </location>
</feature>
<evidence type="ECO:0000256" key="4">
    <source>
        <dbReference type="ARBA" id="ARBA00021006"/>
    </source>
</evidence>
<evidence type="ECO:0000256" key="15">
    <source>
        <dbReference type="ARBA" id="ARBA00049551"/>
    </source>
</evidence>
<accession>G8XXJ5</accession>
<evidence type="ECO:0000259" key="18">
    <source>
        <dbReference type="Pfam" id="PF00361"/>
    </source>
</evidence>
<feature type="transmembrane region" description="Helical" evidence="16">
    <location>
        <begin position="281"/>
        <end position="303"/>
    </location>
</feature>
<evidence type="ECO:0000256" key="13">
    <source>
        <dbReference type="ARBA" id="ARBA00023128"/>
    </source>
</evidence>
<evidence type="ECO:0000259" key="19">
    <source>
        <dbReference type="Pfam" id="PF01059"/>
    </source>
</evidence>
<dbReference type="PANTHER" id="PTHR43507:SF20">
    <property type="entry name" value="NADH-UBIQUINONE OXIDOREDUCTASE CHAIN 4"/>
    <property type="match status" value="1"/>
</dbReference>
<dbReference type="EC" id="7.1.1.2" evidence="3 16"/>
<organism evidence="20">
    <name type="scientific">Pectinaria gouldii</name>
    <name type="common">Trumpet worm</name>
    <name type="synonym">Ice-cream cone worm</name>
    <dbReference type="NCBI Taxonomy" id="260746"/>
    <lineage>
        <taxon>Eukaryota</taxon>
        <taxon>Metazoa</taxon>
        <taxon>Spiralia</taxon>
        <taxon>Lophotrochozoa</taxon>
        <taxon>Annelida</taxon>
        <taxon>Polychaeta</taxon>
        <taxon>Sedentaria</taxon>
        <taxon>Canalipalpata</taxon>
        <taxon>Terebellida</taxon>
        <taxon>Terebelliformia</taxon>
        <taxon>Pectinariidae</taxon>
        <taxon>Pectinaria</taxon>
    </lineage>
</organism>
<evidence type="ECO:0000256" key="17">
    <source>
        <dbReference type="SAM" id="SignalP"/>
    </source>
</evidence>
<evidence type="ECO:0000256" key="7">
    <source>
        <dbReference type="ARBA" id="ARBA00022692"/>
    </source>
</evidence>
<keyword evidence="11 16" id="KW-0520">NAD</keyword>
<feature type="transmembrane region" description="Helical" evidence="16">
    <location>
        <begin position="377"/>
        <end position="407"/>
    </location>
</feature>
<evidence type="ECO:0000256" key="16">
    <source>
        <dbReference type="RuleBase" id="RU003297"/>
    </source>
</evidence>
<dbReference type="GO" id="GO:0015990">
    <property type="term" value="P:electron transport coupled proton transport"/>
    <property type="evidence" value="ECO:0007669"/>
    <property type="project" value="TreeGrafter"/>
</dbReference>
<reference evidence="20" key="1">
    <citation type="submission" date="2009-04" db="EMBL/GenBank/DDBJ databases">
        <title>Phylogenetic inference of Terebelliformia worms based on combined mitochondrial and nuclear data.</title>
        <authorList>
            <person name="Zhong M."/>
            <person name="Struck T.H."/>
            <person name="Halanych K.M."/>
        </authorList>
    </citation>
    <scope>NUCLEOTIDE SEQUENCE</scope>
</reference>
<evidence type="ECO:0000256" key="6">
    <source>
        <dbReference type="ARBA" id="ARBA00022660"/>
    </source>
</evidence>
<evidence type="ECO:0000313" key="20">
    <source>
        <dbReference type="EMBL" id="ACR00036.1"/>
    </source>
</evidence>
<gene>
    <name evidence="20" type="primary">NAD4</name>
</gene>
<keyword evidence="5 16" id="KW-0813">Transport</keyword>
<dbReference type="InterPro" id="IPR001750">
    <property type="entry name" value="ND/Mrp_TM"/>
</dbReference>
<dbReference type="GO" id="GO:0003954">
    <property type="term" value="F:NADH dehydrogenase activity"/>
    <property type="evidence" value="ECO:0007669"/>
    <property type="project" value="TreeGrafter"/>
</dbReference>
<feature type="transmembrane region" description="Helical" evidence="16">
    <location>
        <begin position="309"/>
        <end position="326"/>
    </location>
</feature>
<sequence length="455" mass="50683">MLSLFMPLLLTLLLPTLKSKNSWHISIASLMLLSLWTTLKFLPMEFYPQVPSVSILMNDALSVPLVILTLWISSLMLLASYSILMKSSSKFYFMFLVLTLNLILAFTFSASNLLLFYILFEASLIPTVLIILGWGYQPERLQASFYMMLYTVSASLPLLMAILYSFNSSQSLSFSILYTMNAPSPSLSFVYSLMLTFAFFVKMPLYTTHLWLPKAHVEAPVAGSMILAGILLKLGAYGIIRTASMATFMCTSLSSIIISLSMWGAVITSMICIRQTDLKSLIAYSSVGHMGLLTAGLMTNSSWGWEGSLTMMLAHGLCSSALFALANMTYESTNTRSLFLTKGLLMYFPAMSFWWFIFAAGDMAAPTSMNLLGEILLLTSVLSVSSFMVMPIGLISFLAAAYSLYLFTATQHGAFPKFSNPMALYMTRNYYILTLHSIPLYLLVLKVDFISNWLF</sequence>
<feature type="transmembrane region" description="Helical" evidence="16">
    <location>
        <begin position="148"/>
        <end position="166"/>
    </location>
</feature>
<feature type="transmembrane region" description="Helical" evidence="16">
    <location>
        <begin position="61"/>
        <end position="84"/>
    </location>
</feature>
<comment type="function">
    <text evidence="16">Core subunit of the mitochondrial membrane respiratory chain NADH dehydrogenase (Complex I) which catalyzes electron transfer from NADH through the respiratory chain, using ubiquinone as an electron acceptor. Essential for the catalytic activity and assembly of complex I.</text>
</comment>
<evidence type="ECO:0000256" key="2">
    <source>
        <dbReference type="ARBA" id="ARBA00009025"/>
    </source>
</evidence>
<dbReference type="PRINTS" id="PR01437">
    <property type="entry name" value="NUOXDRDTASE4"/>
</dbReference>
<keyword evidence="9 16" id="KW-0249">Electron transport</keyword>
<proteinExistence type="inferred from homology"/>
<feature type="signal peptide" evidence="17">
    <location>
        <begin position="1"/>
        <end position="19"/>
    </location>
</feature>
<comment type="catalytic activity">
    <reaction evidence="15 16">
        <text>a ubiquinone + NADH + 5 H(+)(in) = a ubiquinol + NAD(+) + 4 H(+)(out)</text>
        <dbReference type="Rhea" id="RHEA:29091"/>
        <dbReference type="Rhea" id="RHEA-COMP:9565"/>
        <dbReference type="Rhea" id="RHEA-COMP:9566"/>
        <dbReference type="ChEBI" id="CHEBI:15378"/>
        <dbReference type="ChEBI" id="CHEBI:16389"/>
        <dbReference type="ChEBI" id="CHEBI:17976"/>
        <dbReference type="ChEBI" id="CHEBI:57540"/>
        <dbReference type="ChEBI" id="CHEBI:57945"/>
        <dbReference type="EC" id="7.1.1.2"/>
    </reaction>
</comment>
<keyword evidence="13 16" id="KW-0496">Mitochondrion</keyword>
<feature type="transmembrane region" description="Helical" evidence="16">
    <location>
        <begin position="186"/>
        <end position="205"/>
    </location>
</feature>
<evidence type="ECO:0000256" key="9">
    <source>
        <dbReference type="ARBA" id="ARBA00022982"/>
    </source>
</evidence>